<accession>A0A4U5JAU7</accession>
<dbReference type="AlphaFoldDB" id="A0A4U5JAU7"/>
<dbReference type="RefSeq" id="WP_137276216.1">
    <property type="nucleotide sequence ID" value="NZ_QKNX01000002.1"/>
</dbReference>
<dbReference type="OrthoDB" id="326212at2157"/>
<protein>
    <recommendedName>
        <fullName evidence="1">RNA ligase domain-containing protein</fullName>
    </recommendedName>
</protein>
<sequence>MKRYYSVPSVENAPEGMFDSGHLWLLEKVDGALFRFQLRESGLLRFGDRTRVYDDPDAVPPPYEHAVDHVQRRLGREALRNAVDDVESVVFFGVSTHRRTIEYDWDRLPSFLGFDVYSTETEAFRPPGATQGIFERLGLEPVNAFERELHTRDFDPESYSVPDSAWYDGPAAGVVVRNKRGGRAMLRHPAVPATGGEPTPIPDGVSESELAERYATDSRLRGVASRLESRGEAVTFETLYDLATTEIVREKHRRLLHGASSVDMSAFRSAVAARVRSFLDETQR</sequence>
<name>A0A4U5JAU7_9EURY</name>
<reference evidence="2 3" key="1">
    <citation type="submission" date="2019-04" db="EMBL/GenBank/DDBJ databases">
        <title>Natronomonas sp. F20-122 a newhaloarchaeon isolated from a saline saltern of Isla Bacuta, Huelva, Spain.</title>
        <authorList>
            <person name="Duran-Viseras A."/>
            <person name="Sanchez-Porro C."/>
            <person name="Ventosa A."/>
        </authorList>
    </citation>
    <scope>NUCLEOTIDE SEQUENCE [LARGE SCALE GENOMIC DNA]</scope>
    <source>
        <strain evidence="2 3">F20-122</strain>
    </source>
</reference>
<gene>
    <name evidence="2" type="ORF">DM868_07360</name>
</gene>
<dbReference type="Pfam" id="PF09414">
    <property type="entry name" value="RNA_ligase"/>
    <property type="match status" value="1"/>
</dbReference>
<evidence type="ECO:0000313" key="2">
    <source>
        <dbReference type="EMBL" id="TKR26300.1"/>
    </source>
</evidence>
<dbReference type="InterPro" id="IPR021122">
    <property type="entry name" value="RNA_ligase_dom_REL/Rnl2"/>
</dbReference>
<dbReference type="EMBL" id="QKNX01000002">
    <property type="protein sequence ID" value="TKR26300.1"/>
    <property type="molecule type" value="Genomic_DNA"/>
</dbReference>
<evidence type="ECO:0000313" key="3">
    <source>
        <dbReference type="Proteomes" id="UP000308037"/>
    </source>
</evidence>
<dbReference type="SUPFAM" id="SSF56091">
    <property type="entry name" value="DNA ligase/mRNA capping enzyme, catalytic domain"/>
    <property type="match status" value="1"/>
</dbReference>
<keyword evidence="3" id="KW-1185">Reference proteome</keyword>
<organism evidence="2 3">
    <name type="scientific">Natronomonas salsuginis</name>
    <dbReference type="NCBI Taxonomy" id="2217661"/>
    <lineage>
        <taxon>Archaea</taxon>
        <taxon>Methanobacteriati</taxon>
        <taxon>Methanobacteriota</taxon>
        <taxon>Stenosarchaea group</taxon>
        <taxon>Halobacteria</taxon>
        <taxon>Halobacteriales</taxon>
        <taxon>Natronomonadaceae</taxon>
        <taxon>Natronomonas</taxon>
    </lineage>
</organism>
<dbReference type="Proteomes" id="UP000308037">
    <property type="component" value="Unassembled WGS sequence"/>
</dbReference>
<feature type="domain" description="RNA ligase" evidence="1">
    <location>
        <begin position="23"/>
        <end position="180"/>
    </location>
</feature>
<comment type="caution">
    <text evidence="2">The sequence shown here is derived from an EMBL/GenBank/DDBJ whole genome shotgun (WGS) entry which is preliminary data.</text>
</comment>
<proteinExistence type="predicted"/>
<dbReference type="Gene3D" id="3.30.470.30">
    <property type="entry name" value="DNA ligase/mRNA capping enzyme"/>
    <property type="match status" value="1"/>
</dbReference>
<evidence type="ECO:0000259" key="1">
    <source>
        <dbReference type="Pfam" id="PF09414"/>
    </source>
</evidence>